<dbReference type="EC" id="2.3.-.-" evidence="3"/>
<feature type="compositionally biased region" description="Polar residues" evidence="1">
    <location>
        <begin position="367"/>
        <end position="378"/>
    </location>
</feature>
<comment type="caution">
    <text evidence="3">The sequence shown here is derived from an EMBL/GenBank/DDBJ whole genome shotgun (WGS) entry which is preliminary data.</text>
</comment>
<dbReference type="Gene3D" id="3.40.630.30">
    <property type="match status" value="1"/>
</dbReference>
<feature type="domain" description="N-acetyltransferase" evidence="2">
    <location>
        <begin position="72"/>
        <end position="217"/>
    </location>
</feature>
<dbReference type="InterPro" id="IPR000182">
    <property type="entry name" value="GNAT_dom"/>
</dbReference>
<reference evidence="4" key="1">
    <citation type="journal article" date="2019" name="Int. J. Syst. Evol. Microbiol.">
        <title>The Global Catalogue of Microorganisms (GCM) 10K type strain sequencing project: providing services to taxonomists for standard genome sequencing and annotation.</title>
        <authorList>
            <consortium name="The Broad Institute Genomics Platform"/>
            <consortium name="The Broad Institute Genome Sequencing Center for Infectious Disease"/>
            <person name="Wu L."/>
            <person name="Ma J."/>
        </authorList>
    </citation>
    <scope>NUCLEOTIDE SEQUENCE [LARGE SCALE GENOMIC DNA]</scope>
    <source>
        <strain evidence="4">CCM 8604</strain>
    </source>
</reference>
<organism evidence="3 4">
    <name type="scientific">Alloscardovia venturai</name>
    <dbReference type="NCBI Taxonomy" id="1769421"/>
    <lineage>
        <taxon>Bacteria</taxon>
        <taxon>Bacillati</taxon>
        <taxon>Actinomycetota</taxon>
        <taxon>Actinomycetes</taxon>
        <taxon>Bifidobacteriales</taxon>
        <taxon>Bifidobacteriaceae</taxon>
        <taxon>Alloscardovia</taxon>
    </lineage>
</organism>
<sequence>MADERTLTENIEIPQIQGEMVILRAATADEGEKLDSLGAFSRSVDTYGKTADAQRSIVASLVQRSRRWQNGERTRDEGKFDAEARGVLAWSMFAKNMDPSKDSAVDGDKNDKDDKVHDQLIGMVFLVDIDAWNSSARIQVVLGENYRGRGYTRDVMPRVMTYAFAPKPAGLGLHRIWMSVPSSNSRTLAVYQSLGFTETGVSRDALWNPFEERYKDQHVFDILVDEFDPIQSLETFGLHAIMENPGVKEALAQYEHTMEVRQRVREEIEVPLTDLSADVRGSQASQTSGNYDPYADDESRNETLIDEEDQLAGVDMPDVETIAETMAQEADLPEEHIGRKGADAGAEKKSAHQPWWRTLGAGRRRQQASNKSSGPDSH</sequence>
<evidence type="ECO:0000256" key="1">
    <source>
        <dbReference type="SAM" id="MobiDB-lite"/>
    </source>
</evidence>
<dbReference type="Pfam" id="PF13302">
    <property type="entry name" value="Acetyltransf_3"/>
    <property type="match status" value="1"/>
</dbReference>
<keyword evidence="4" id="KW-1185">Reference proteome</keyword>
<evidence type="ECO:0000313" key="3">
    <source>
        <dbReference type="EMBL" id="MFD0704178.1"/>
    </source>
</evidence>
<dbReference type="SUPFAM" id="SSF55729">
    <property type="entry name" value="Acyl-CoA N-acyltransferases (Nat)"/>
    <property type="match status" value="1"/>
</dbReference>
<proteinExistence type="predicted"/>
<gene>
    <name evidence="3" type="ORF">ACFQY8_00195</name>
</gene>
<evidence type="ECO:0000313" key="4">
    <source>
        <dbReference type="Proteomes" id="UP001597036"/>
    </source>
</evidence>
<feature type="region of interest" description="Disordered" evidence="1">
    <location>
        <begin position="275"/>
        <end position="297"/>
    </location>
</feature>
<evidence type="ECO:0000259" key="2">
    <source>
        <dbReference type="PROSITE" id="PS51186"/>
    </source>
</evidence>
<feature type="region of interest" description="Disordered" evidence="1">
    <location>
        <begin position="326"/>
        <end position="378"/>
    </location>
</feature>
<dbReference type="GO" id="GO:0016746">
    <property type="term" value="F:acyltransferase activity"/>
    <property type="evidence" value="ECO:0007669"/>
    <property type="project" value="UniProtKB-KW"/>
</dbReference>
<dbReference type="EMBL" id="JBHTHQ010000005">
    <property type="protein sequence ID" value="MFD0704178.1"/>
    <property type="molecule type" value="Genomic_DNA"/>
</dbReference>
<protein>
    <submittedName>
        <fullName evidence="3">GNAT family N-acetyltransferase</fullName>
        <ecNumber evidence="3">2.3.-.-</ecNumber>
    </submittedName>
</protein>
<name>A0ABW2Y305_9BIFI</name>
<keyword evidence="3" id="KW-0012">Acyltransferase</keyword>
<dbReference type="PROSITE" id="PS51186">
    <property type="entry name" value="GNAT"/>
    <property type="match status" value="1"/>
</dbReference>
<dbReference type="InterPro" id="IPR016181">
    <property type="entry name" value="Acyl_CoA_acyltransferase"/>
</dbReference>
<feature type="compositionally biased region" description="Basic and acidic residues" evidence="1">
    <location>
        <begin position="333"/>
        <end position="350"/>
    </location>
</feature>
<dbReference type="RefSeq" id="WP_377937475.1">
    <property type="nucleotide sequence ID" value="NZ_JBHTHQ010000005.1"/>
</dbReference>
<keyword evidence="3" id="KW-0808">Transferase</keyword>
<accession>A0ABW2Y305</accession>
<dbReference type="PANTHER" id="PTHR43415">
    <property type="entry name" value="SPERMIDINE N(1)-ACETYLTRANSFERASE"/>
    <property type="match status" value="1"/>
</dbReference>
<dbReference type="PANTHER" id="PTHR43415:SF3">
    <property type="entry name" value="GNAT-FAMILY ACETYLTRANSFERASE"/>
    <property type="match status" value="1"/>
</dbReference>
<dbReference type="Proteomes" id="UP001597036">
    <property type="component" value="Unassembled WGS sequence"/>
</dbReference>